<gene>
    <name evidence="2" type="ORF">AFM12_17735</name>
</gene>
<evidence type="ECO:0000313" key="2">
    <source>
        <dbReference type="EMBL" id="KPM47063.1"/>
    </source>
</evidence>
<dbReference type="OrthoDB" id="930535at2"/>
<feature type="chain" id="PRO_5006135877" description="Lipocalin-like domain-containing protein" evidence="1">
    <location>
        <begin position="20"/>
        <end position="160"/>
    </location>
</feature>
<name>A0A0P7BIV2_9BACT</name>
<protein>
    <recommendedName>
        <fullName evidence="4">Lipocalin-like domain-containing protein</fullName>
    </recommendedName>
</protein>
<evidence type="ECO:0000256" key="1">
    <source>
        <dbReference type="SAM" id="SignalP"/>
    </source>
</evidence>
<keyword evidence="3" id="KW-1185">Reference proteome</keyword>
<sequence length="160" mass="18643">MIRNSILAFIFLACTNAFSQEPASKFLQLLDDSQNWILRTPKIERGNIEFINYTKDKVDLNTMIWKFLPNGTIDYDYQSSSEIFACAGVDFLDMDVEQSNWSYNPGDLTLTLQIKGGYASLDDFVFKRVYKVSLLDEDESYGYRLTLLKEYFFNDLKKSR</sequence>
<dbReference type="RefSeq" id="WP_055151164.1">
    <property type="nucleotide sequence ID" value="NZ_JXSZ01000013.1"/>
</dbReference>
<evidence type="ECO:0008006" key="4">
    <source>
        <dbReference type="Google" id="ProtNLM"/>
    </source>
</evidence>
<organism evidence="2 3">
    <name type="scientific">Jiulongibacter sediminis</name>
    <dbReference type="NCBI Taxonomy" id="1605367"/>
    <lineage>
        <taxon>Bacteria</taxon>
        <taxon>Pseudomonadati</taxon>
        <taxon>Bacteroidota</taxon>
        <taxon>Cytophagia</taxon>
        <taxon>Cytophagales</taxon>
        <taxon>Leadbetterellaceae</taxon>
        <taxon>Jiulongibacter</taxon>
    </lineage>
</organism>
<comment type="caution">
    <text evidence="2">The sequence shown here is derived from an EMBL/GenBank/DDBJ whole genome shotgun (WGS) entry which is preliminary data.</text>
</comment>
<reference evidence="2 3" key="1">
    <citation type="submission" date="2015-07" db="EMBL/GenBank/DDBJ databases">
        <title>The draft genome sequence of Leadbetterella sp. JN14-9.</title>
        <authorList>
            <person name="Liu Y."/>
            <person name="Du J."/>
            <person name="Shao Z."/>
        </authorList>
    </citation>
    <scope>NUCLEOTIDE SEQUENCE [LARGE SCALE GENOMIC DNA]</scope>
    <source>
        <strain evidence="2 3">JN14-9</strain>
    </source>
</reference>
<dbReference type="STRING" id="1605367.AFM12_17735"/>
<dbReference type="Proteomes" id="UP000050454">
    <property type="component" value="Unassembled WGS sequence"/>
</dbReference>
<proteinExistence type="predicted"/>
<feature type="signal peptide" evidence="1">
    <location>
        <begin position="1"/>
        <end position="19"/>
    </location>
</feature>
<keyword evidence="1" id="KW-0732">Signal</keyword>
<accession>A0A0P7BIV2</accession>
<evidence type="ECO:0000313" key="3">
    <source>
        <dbReference type="Proteomes" id="UP000050454"/>
    </source>
</evidence>
<dbReference type="AlphaFoldDB" id="A0A0P7BIV2"/>
<dbReference type="EMBL" id="LGTQ01000013">
    <property type="protein sequence ID" value="KPM47063.1"/>
    <property type="molecule type" value="Genomic_DNA"/>
</dbReference>